<reference evidence="3 4" key="2">
    <citation type="submission" date="2017-09" db="EMBL/GenBank/DDBJ databases">
        <authorList>
            <person name="Lee N."/>
            <person name="Cho B.-K."/>
        </authorList>
    </citation>
    <scope>NUCLEOTIDE SEQUENCE [LARGE SCALE GENOMIC DNA]</scope>
    <source>
        <strain evidence="3 4">ATCC 19740</strain>
    </source>
</reference>
<keyword evidence="3" id="KW-0540">Nuclease</keyword>
<evidence type="ECO:0000313" key="4">
    <source>
        <dbReference type="Proteomes" id="UP000326029"/>
    </source>
</evidence>
<sequence>MPYGAVGWATLLWAVFLALHLALNGRWWPWLAVSLLPPLLLAAVPLALLAAAAATGARGAGALAAVCLLAAWRQNGINARALLPRPADAGGDNDAGGDGDGLRLVSWNTQHWNQGGDPDRFYAFLTSLDADVYVLQEYLNGFEGGEVWDIDDEERLRAAFPDHHLCVDNNSVTLSRFPPAGPPVPVGACSLRVDLRTGGARDAVLSTYNVHIPVQLTVMNPLRPAFFRDMRRRAAARDREYAALVADLRDNPHPVLVTGDFNTSAAIGDIRRMPRSLRDAIGACRSLCPASWNARARLRLWRIDWAFTGGGARVGSYRFRDAEGLSDHLVQELTVTAPTVRERGKN</sequence>
<dbReference type="Pfam" id="PF03372">
    <property type="entry name" value="Exo_endo_phos"/>
    <property type="match status" value="1"/>
</dbReference>
<dbReference type="RefSeq" id="WP_062752304.1">
    <property type="nucleotide sequence ID" value="NZ_BMSJ01000001.1"/>
</dbReference>
<dbReference type="EMBL" id="BMSJ01000001">
    <property type="protein sequence ID" value="GGR04971.1"/>
    <property type="molecule type" value="Genomic_DNA"/>
</dbReference>
<organism evidence="2 5">
    <name type="scientific">Streptomyces cinereoruber</name>
    <dbReference type="NCBI Taxonomy" id="67260"/>
    <lineage>
        <taxon>Bacteria</taxon>
        <taxon>Bacillati</taxon>
        <taxon>Actinomycetota</taxon>
        <taxon>Actinomycetes</taxon>
        <taxon>Kitasatosporales</taxon>
        <taxon>Streptomycetaceae</taxon>
        <taxon>Streptomyces</taxon>
    </lineage>
</organism>
<dbReference type="Proteomes" id="UP000326029">
    <property type="component" value="Chromosome"/>
</dbReference>
<dbReference type="InterPro" id="IPR036691">
    <property type="entry name" value="Endo/exonu/phosph_ase_sf"/>
</dbReference>
<reference evidence="2" key="3">
    <citation type="submission" date="2023-08" db="EMBL/GenBank/DDBJ databases">
        <authorList>
            <person name="Sun Q."/>
            <person name="Ohkuma M."/>
        </authorList>
    </citation>
    <scope>NUCLEOTIDE SEQUENCE</scope>
    <source>
        <strain evidence="2">JCM 4205</strain>
    </source>
</reference>
<keyword evidence="4" id="KW-1185">Reference proteome</keyword>
<reference evidence="2 5" key="1">
    <citation type="journal article" date="2014" name="Int. J. Syst. Evol. Microbiol.">
        <title>Complete genome sequence of Corynebacterium casei LMG S-19264T (=DSM 44701T), isolated from a smear-ripened cheese.</title>
        <authorList>
            <consortium name="US DOE Joint Genome Institute (JGI-PGF)"/>
            <person name="Walter F."/>
            <person name="Albersmeier A."/>
            <person name="Kalinowski J."/>
            <person name="Ruckert C."/>
        </authorList>
    </citation>
    <scope>NUCLEOTIDE SEQUENCE [LARGE SCALE GENOMIC DNA]</scope>
    <source>
        <strain evidence="2 5">JCM 4205</strain>
    </source>
</reference>
<evidence type="ECO:0000313" key="5">
    <source>
        <dbReference type="Proteomes" id="UP000642014"/>
    </source>
</evidence>
<dbReference type="SUPFAM" id="SSF56219">
    <property type="entry name" value="DNase I-like"/>
    <property type="match status" value="1"/>
</dbReference>
<dbReference type="Gene3D" id="3.60.10.10">
    <property type="entry name" value="Endonuclease/exonuclease/phosphatase"/>
    <property type="match status" value="1"/>
</dbReference>
<dbReference type="AlphaFoldDB" id="A0AAV4KDK3"/>
<dbReference type="GeneID" id="95456657"/>
<evidence type="ECO:0000313" key="3">
    <source>
        <dbReference type="EMBL" id="QEV34703.1"/>
    </source>
</evidence>
<dbReference type="InterPro" id="IPR005135">
    <property type="entry name" value="Endo/exonuclease/phosphatase"/>
</dbReference>
<feature type="domain" description="Endonuclease/exonuclease/phosphatase" evidence="1">
    <location>
        <begin position="106"/>
        <end position="328"/>
    </location>
</feature>
<gene>
    <name evidence="3" type="ORF">CP977_23130</name>
    <name evidence="2" type="ORF">GCM10010497_02870</name>
</gene>
<dbReference type="GO" id="GO:0004519">
    <property type="term" value="F:endonuclease activity"/>
    <property type="evidence" value="ECO:0007669"/>
    <property type="project" value="UniProtKB-KW"/>
</dbReference>
<name>A0AAV4KDK3_9ACTN</name>
<keyword evidence="3" id="KW-0255">Endonuclease</keyword>
<keyword evidence="3" id="KW-0378">Hydrolase</keyword>
<dbReference type="Proteomes" id="UP000642014">
    <property type="component" value="Unassembled WGS sequence"/>
</dbReference>
<protein>
    <submittedName>
        <fullName evidence="3">Endonuclease</fullName>
    </submittedName>
</protein>
<proteinExistence type="predicted"/>
<evidence type="ECO:0000259" key="1">
    <source>
        <dbReference type="Pfam" id="PF03372"/>
    </source>
</evidence>
<dbReference type="EMBL" id="CP023693">
    <property type="protein sequence ID" value="QEV34703.1"/>
    <property type="molecule type" value="Genomic_DNA"/>
</dbReference>
<accession>A0AAV4KDK3</accession>
<evidence type="ECO:0000313" key="2">
    <source>
        <dbReference type="EMBL" id="GGR04971.1"/>
    </source>
</evidence>